<dbReference type="GO" id="GO:0003676">
    <property type="term" value="F:nucleic acid binding"/>
    <property type="evidence" value="ECO:0007669"/>
    <property type="project" value="InterPro"/>
</dbReference>
<name>A0A5M9JZF4_MONFR</name>
<dbReference type="EMBL" id="VICG01000002">
    <property type="protein sequence ID" value="KAA8574611.1"/>
    <property type="molecule type" value="Genomic_DNA"/>
</dbReference>
<dbReference type="Gene3D" id="4.10.60.10">
    <property type="entry name" value="Zinc finger, CCHC-type"/>
    <property type="match status" value="1"/>
</dbReference>
<evidence type="ECO:0000313" key="5">
    <source>
        <dbReference type="Proteomes" id="UP000322873"/>
    </source>
</evidence>
<dbReference type="GO" id="GO:0008270">
    <property type="term" value="F:zinc ion binding"/>
    <property type="evidence" value="ECO:0007669"/>
    <property type="project" value="UniProtKB-KW"/>
</dbReference>
<dbReference type="PROSITE" id="PS50158">
    <property type="entry name" value="ZF_CCHC"/>
    <property type="match status" value="1"/>
</dbReference>
<feature type="region of interest" description="Disordered" evidence="2">
    <location>
        <begin position="147"/>
        <end position="176"/>
    </location>
</feature>
<accession>A0A5M9JZF4</accession>
<keyword evidence="1" id="KW-0479">Metal-binding</keyword>
<feature type="domain" description="CCHC-type" evidence="3">
    <location>
        <begin position="186"/>
        <end position="200"/>
    </location>
</feature>
<feature type="compositionally biased region" description="Basic and acidic residues" evidence="2">
    <location>
        <begin position="147"/>
        <end position="162"/>
    </location>
</feature>
<evidence type="ECO:0000256" key="2">
    <source>
        <dbReference type="SAM" id="MobiDB-lite"/>
    </source>
</evidence>
<dbReference type="AlphaFoldDB" id="A0A5M9JZF4"/>
<gene>
    <name evidence="4" type="ORF">EYC84_003863</name>
</gene>
<reference evidence="4 5" key="1">
    <citation type="submission" date="2019-06" db="EMBL/GenBank/DDBJ databases">
        <title>Genome Sequence of the Brown Rot Fungal Pathogen Monilinia fructicola.</title>
        <authorList>
            <person name="De Miccolis Angelini R.M."/>
            <person name="Landi L."/>
            <person name="Abate D."/>
            <person name="Pollastro S."/>
            <person name="Romanazzi G."/>
            <person name="Faretra F."/>
        </authorList>
    </citation>
    <scope>NUCLEOTIDE SEQUENCE [LARGE SCALE GENOMIC DNA]</scope>
    <source>
        <strain evidence="4 5">Mfrc123</strain>
    </source>
</reference>
<sequence>MYSRDESRQKGSWEEDALLELLYRSPDLVTEDDLRSISLSNLSKNVNDELPGSLIIKIYIRWLEAHRKSPLQLFKAWPNTIKQWVESLKHRGFDREEVISNVEDWKKTNGPVGRHSKVCIEGEHHEEKYLPSIDEIRRAFDENHAMKERSLGKTDSKRRSPQTDRPSGKIGSGGGSSGYVPMSYICNRCGTNGHSVKNCPTNMVDIHGSNTMQNIADRIKDPALDKKPPETYKCCICNRYGKHWYALCPRNTDKDSITQRRLAARIDIPAQHRRPDKRGSHKTKLDDYSMLNDKKYKVRQRDPKNWQREKWEAFGVSDSLEREQVTTLDYGDIEQPELPAGAAKLDLLADIEERIQRVSAAMARDTGMTMEGVAEMAGLTISNMAGAIMAANRKRARSVELDDADHTENKRTIRQKLEYDDKDELMHEAEDGRFMHSDDGRQVANLGGILKETDPYTEGFRSRENLTFTRSADSAEYALSLRQSVLAMRPRAMSSMDTSSEEDIRTPVDDMEEGFDLPRARSETPEKIYSDFVKSLIESRTEGPLINQRRRRPTALQIWDEDDQRRMRRLDISTSTPLNSPTLSSISSLTSGFTDGLIKADHPIDRSLDRAVTEIPRVSFEHQISISPTADITMQEAMLQGPADVDYRSATEYLDGECL</sequence>
<evidence type="ECO:0000313" key="4">
    <source>
        <dbReference type="EMBL" id="KAA8574611.1"/>
    </source>
</evidence>
<dbReference type="InterPro" id="IPR001878">
    <property type="entry name" value="Znf_CCHC"/>
</dbReference>
<evidence type="ECO:0000256" key="1">
    <source>
        <dbReference type="PROSITE-ProRule" id="PRU00047"/>
    </source>
</evidence>
<keyword evidence="1" id="KW-0862">Zinc</keyword>
<feature type="region of interest" description="Disordered" evidence="2">
    <location>
        <begin position="264"/>
        <end position="286"/>
    </location>
</feature>
<protein>
    <recommendedName>
        <fullName evidence="3">CCHC-type domain-containing protein</fullName>
    </recommendedName>
</protein>
<feature type="compositionally biased region" description="Basic residues" evidence="2">
    <location>
        <begin position="271"/>
        <end position="282"/>
    </location>
</feature>
<keyword evidence="5" id="KW-1185">Reference proteome</keyword>
<evidence type="ECO:0000259" key="3">
    <source>
        <dbReference type="PROSITE" id="PS50158"/>
    </source>
</evidence>
<proteinExistence type="predicted"/>
<keyword evidence="1" id="KW-0863">Zinc-finger</keyword>
<dbReference type="Proteomes" id="UP000322873">
    <property type="component" value="Unassembled WGS sequence"/>
</dbReference>
<comment type="caution">
    <text evidence="4">The sequence shown here is derived from an EMBL/GenBank/DDBJ whole genome shotgun (WGS) entry which is preliminary data.</text>
</comment>
<dbReference type="VEuPathDB" id="FungiDB:MFRU_030g00030"/>
<organism evidence="4 5">
    <name type="scientific">Monilinia fructicola</name>
    <name type="common">Brown rot fungus</name>
    <name type="synonym">Ciboria fructicola</name>
    <dbReference type="NCBI Taxonomy" id="38448"/>
    <lineage>
        <taxon>Eukaryota</taxon>
        <taxon>Fungi</taxon>
        <taxon>Dikarya</taxon>
        <taxon>Ascomycota</taxon>
        <taxon>Pezizomycotina</taxon>
        <taxon>Leotiomycetes</taxon>
        <taxon>Helotiales</taxon>
        <taxon>Sclerotiniaceae</taxon>
        <taxon>Monilinia</taxon>
    </lineage>
</organism>